<gene>
    <name evidence="1" type="ORF">J2W49_004457</name>
</gene>
<keyword evidence="2" id="KW-1185">Reference proteome</keyword>
<dbReference type="Proteomes" id="UP001265700">
    <property type="component" value="Unassembled WGS sequence"/>
</dbReference>
<sequence length="282" mass="31008">MSGAPGIQSICRSIDHVMLRTENTEPLFSLLAETLCLPVTWPLQHSEFASFAWVHVGNTHLEIWAAKNNADLPAGCRLPLIHGLALEPDELVFSIAELERQGMACKQPRPFQTVNADGRSVTNFTNVVVLDLSSPACCNFFCDWGTEASIVPWATGIRTRERHEVEQRRFAEVGGGPLGVVRLARVGMTCPDVERTTGHWRTIAQIAANEPLKIDGVAFDVWPGDRHQIDSLSLEVRSLPEARAFLEQRGLLGRETPQDLTLSERATGGLVFHLVEAVAATN</sequence>
<dbReference type="InterPro" id="IPR029068">
    <property type="entry name" value="Glyas_Bleomycin-R_OHBP_Dase"/>
</dbReference>
<name>A0ABU1WT50_9BURK</name>
<reference evidence="1 2" key="1">
    <citation type="submission" date="2023-07" db="EMBL/GenBank/DDBJ databases">
        <title>Sorghum-associated microbial communities from plants grown in Nebraska, USA.</title>
        <authorList>
            <person name="Schachtman D."/>
        </authorList>
    </citation>
    <scope>NUCLEOTIDE SEQUENCE [LARGE SCALE GENOMIC DNA]</scope>
    <source>
        <strain evidence="1 2">4249</strain>
    </source>
</reference>
<evidence type="ECO:0000313" key="1">
    <source>
        <dbReference type="EMBL" id="MDR7152481.1"/>
    </source>
</evidence>
<dbReference type="Gene3D" id="3.10.180.10">
    <property type="entry name" value="2,3-Dihydroxybiphenyl 1,2-Dioxygenase, domain 1"/>
    <property type="match status" value="1"/>
</dbReference>
<dbReference type="SUPFAM" id="SSF54593">
    <property type="entry name" value="Glyoxalase/Bleomycin resistance protein/Dihydroxybiphenyl dioxygenase"/>
    <property type="match status" value="1"/>
</dbReference>
<evidence type="ECO:0000313" key="2">
    <source>
        <dbReference type="Proteomes" id="UP001265700"/>
    </source>
</evidence>
<comment type="caution">
    <text evidence="1">The sequence shown here is derived from an EMBL/GenBank/DDBJ whole genome shotgun (WGS) entry which is preliminary data.</text>
</comment>
<evidence type="ECO:0008006" key="3">
    <source>
        <dbReference type="Google" id="ProtNLM"/>
    </source>
</evidence>
<protein>
    <recommendedName>
        <fullName evidence="3">Glyoxalase-like domain-containing protein</fullName>
    </recommendedName>
</protein>
<dbReference type="RefSeq" id="WP_310321243.1">
    <property type="nucleotide sequence ID" value="NZ_JAVDWU010000011.1"/>
</dbReference>
<proteinExistence type="predicted"/>
<accession>A0ABU1WT50</accession>
<dbReference type="EMBL" id="JAVDWU010000011">
    <property type="protein sequence ID" value="MDR7152481.1"/>
    <property type="molecule type" value="Genomic_DNA"/>
</dbReference>
<organism evidence="1 2">
    <name type="scientific">Hydrogenophaga palleronii</name>
    <dbReference type="NCBI Taxonomy" id="65655"/>
    <lineage>
        <taxon>Bacteria</taxon>
        <taxon>Pseudomonadati</taxon>
        <taxon>Pseudomonadota</taxon>
        <taxon>Betaproteobacteria</taxon>
        <taxon>Burkholderiales</taxon>
        <taxon>Comamonadaceae</taxon>
        <taxon>Hydrogenophaga</taxon>
    </lineage>
</organism>